<evidence type="ECO:0000256" key="2">
    <source>
        <dbReference type="SAM" id="SignalP"/>
    </source>
</evidence>
<dbReference type="AlphaFoldDB" id="A0A1I1NXT7"/>
<dbReference type="PROSITE" id="PS51257">
    <property type="entry name" value="PROKAR_LIPOPROTEIN"/>
    <property type="match status" value="1"/>
</dbReference>
<dbReference type="OrthoDB" id="2513152at2"/>
<name>A0A1I1NXT7_9ACTN</name>
<evidence type="ECO:0000256" key="1">
    <source>
        <dbReference type="ARBA" id="ARBA00008520"/>
    </source>
</evidence>
<dbReference type="SUPFAM" id="SSF53850">
    <property type="entry name" value="Periplasmic binding protein-like II"/>
    <property type="match status" value="1"/>
</dbReference>
<accession>A0A1I1NXT7</accession>
<feature type="signal peptide" evidence="2">
    <location>
        <begin position="1"/>
        <end position="20"/>
    </location>
</feature>
<dbReference type="Gene3D" id="3.40.190.10">
    <property type="entry name" value="Periplasmic binding protein-like II"/>
    <property type="match status" value="2"/>
</dbReference>
<reference evidence="3 4" key="1">
    <citation type="submission" date="2016-10" db="EMBL/GenBank/DDBJ databases">
        <authorList>
            <person name="de Groot N.N."/>
        </authorList>
    </citation>
    <scope>NUCLEOTIDE SEQUENCE [LARGE SCALE GENOMIC DNA]</scope>
    <source>
        <strain evidence="3 4">CGMCC 4.5739</strain>
    </source>
</reference>
<protein>
    <submittedName>
        <fullName evidence="3">Putative aldouronate transport system substrate-binding protein</fullName>
    </submittedName>
</protein>
<dbReference type="EMBL" id="FOLM01000008">
    <property type="protein sequence ID" value="SFD02142.1"/>
    <property type="molecule type" value="Genomic_DNA"/>
</dbReference>
<dbReference type="Proteomes" id="UP000199207">
    <property type="component" value="Unassembled WGS sequence"/>
</dbReference>
<dbReference type="InterPro" id="IPR050490">
    <property type="entry name" value="Bact_solute-bd_prot1"/>
</dbReference>
<comment type="similarity">
    <text evidence="1">Belongs to the bacterial solute-binding protein 1 family.</text>
</comment>
<gene>
    <name evidence="3" type="ORF">SAMN05421773_108214</name>
</gene>
<evidence type="ECO:0000313" key="3">
    <source>
        <dbReference type="EMBL" id="SFD02142.1"/>
    </source>
</evidence>
<dbReference type="PROSITE" id="PS51318">
    <property type="entry name" value="TAT"/>
    <property type="match status" value="1"/>
</dbReference>
<keyword evidence="4" id="KW-1185">Reference proteome</keyword>
<keyword evidence="2" id="KW-0732">Signal</keyword>
<sequence length="559" mass="60508">MPNTRSAPSRRSFLASTAVAAAAVGSAGPLLTACSSDGGSGDGGGPGRVSEKEAEQILPAYQASEFAVQPDIPGQSGSSPGYTSYIEVADLGVSVPEPLAGGTALSAMTPLWGTAPKKGNPYWTAMDEAIGTAMTWQIQDGNTYGDKLGAVLAGSDIPDLVCIPGWEYNKGQIPKAVEQRFADLGPYLSGDKVLKYPNLAAIPTAAWKASIFGGALRGLPMPQQVIGGVVPFYREDIFEQNGWTPPTSADEFLAFAKEITDAGSKRWACEDFKWSAWVYFGVLPEKPMCWREEGGKLVHRYETDAYLEALEWTRKLYEAGVVHPDAVAAAGDATARFTAGESLMMNTGSGVWHGTVSEQLTGGNPDFRMNAMDFFRHDGGDPVLYAGNGAGIWTFLSKDLPEEKILAALELANFCAAPYGTYENRLRDYGVEGTHYTVENGVPVRTPDGEAQAAQVTYGFIASPEVAIAHPDQPKVVEDKCAWEQRMMPFVQEPLFYGRQIQEPDHLANLSDPFEALEDDVVRGRKSLSDMQNAVAEWRRTGGDELRDWYQKLLDEETA</sequence>
<dbReference type="InterPro" id="IPR006311">
    <property type="entry name" value="TAT_signal"/>
</dbReference>
<proteinExistence type="inferred from homology"/>
<dbReference type="RefSeq" id="WP_093839582.1">
    <property type="nucleotide sequence ID" value="NZ_FOLM01000008.1"/>
</dbReference>
<organism evidence="3 4">
    <name type="scientific">Streptomyces aidingensis</name>
    <dbReference type="NCBI Taxonomy" id="910347"/>
    <lineage>
        <taxon>Bacteria</taxon>
        <taxon>Bacillati</taxon>
        <taxon>Actinomycetota</taxon>
        <taxon>Actinomycetes</taxon>
        <taxon>Kitasatosporales</taxon>
        <taxon>Streptomycetaceae</taxon>
        <taxon>Streptomyces</taxon>
    </lineage>
</organism>
<evidence type="ECO:0000313" key="4">
    <source>
        <dbReference type="Proteomes" id="UP000199207"/>
    </source>
</evidence>
<dbReference type="STRING" id="910347.SAMN05421773_108214"/>
<dbReference type="PANTHER" id="PTHR43649">
    <property type="entry name" value="ARABINOSE-BINDING PROTEIN-RELATED"/>
    <property type="match status" value="1"/>
</dbReference>
<dbReference type="PANTHER" id="PTHR43649:SF31">
    <property type="entry name" value="SN-GLYCEROL-3-PHOSPHATE-BINDING PERIPLASMIC PROTEIN UGPB"/>
    <property type="match status" value="1"/>
</dbReference>
<feature type="chain" id="PRO_5038574541" evidence="2">
    <location>
        <begin position="21"/>
        <end position="559"/>
    </location>
</feature>